<sequence length="129" mass="14498">MHLTICQKCLIALIIAGCLAIQAQAATKDNFLARNAEDIIELCTASPSDSLYKEAIHFCHGYLVGVYQYQQDFYSNPGLSPLVCPPDPKPSRNQAIANYVEWMKAHPEYLKERAVDTVMKYLIEKFPCA</sequence>
<evidence type="ECO:0000256" key="1">
    <source>
        <dbReference type="SAM" id="SignalP"/>
    </source>
</evidence>
<protein>
    <recommendedName>
        <fullName evidence="2">Rap1a immunity protein domain-containing protein</fullName>
    </recommendedName>
</protein>
<reference evidence="4" key="1">
    <citation type="submission" date="2016-10" db="EMBL/GenBank/DDBJ databases">
        <authorList>
            <person name="Varghese N."/>
            <person name="Submissions S."/>
        </authorList>
    </citation>
    <scope>NUCLEOTIDE SEQUENCE [LARGE SCALE GENOMIC DNA]</scope>
    <source>
        <strain evidence="4">Nm44</strain>
    </source>
</reference>
<accession>A0A1I4IZY2</accession>
<evidence type="ECO:0000313" key="4">
    <source>
        <dbReference type="Proteomes" id="UP000183287"/>
    </source>
</evidence>
<dbReference type="EMBL" id="FOUB01000001">
    <property type="protein sequence ID" value="SFL59942.1"/>
    <property type="molecule type" value="Genomic_DNA"/>
</dbReference>
<feature type="domain" description="Rap1a immunity protein" evidence="2">
    <location>
        <begin position="36"/>
        <end position="128"/>
    </location>
</feature>
<gene>
    <name evidence="3" type="ORF">SAMN05421863_1001133</name>
</gene>
<feature type="signal peptide" evidence="1">
    <location>
        <begin position="1"/>
        <end position="25"/>
    </location>
</feature>
<dbReference type="Pfam" id="PF18602">
    <property type="entry name" value="Rap1a"/>
    <property type="match status" value="1"/>
</dbReference>
<dbReference type="Gene3D" id="1.10.890.40">
    <property type="match status" value="1"/>
</dbReference>
<dbReference type="AlphaFoldDB" id="A0A1I4IZY2"/>
<dbReference type="STRING" id="44574.AAW31_09515"/>
<proteinExistence type="predicted"/>
<dbReference type="Proteomes" id="UP000183287">
    <property type="component" value="Unassembled WGS sequence"/>
</dbReference>
<evidence type="ECO:0000313" key="3">
    <source>
        <dbReference type="EMBL" id="SFL59942.1"/>
    </source>
</evidence>
<organism evidence="3 4">
    <name type="scientific">Nitrosomonas communis</name>
    <dbReference type="NCBI Taxonomy" id="44574"/>
    <lineage>
        <taxon>Bacteria</taxon>
        <taxon>Pseudomonadati</taxon>
        <taxon>Pseudomonadota</taxon>
        <taxon>Betaproteobacteria</taxon>
        <taxon>Nitrosomonadales</taxon>
        <taxon>Nitrosomonadaceae</taxon>
        <taxon>Nitrosomonas</taxon>
    </lineage>
</organism>
<keyword evidence="1" id="KW-0732">Signal</keyword>
<dbReference type="RefSeq" id="WP_074902841.1">
    <property type="nucleotide sequence ID" value="NZ_FOUB01000001.1"/>
</dbReference>
<keyword evidence="4" id="KW-1185">Reference proteome</keyword>
<evidence type="ECO:0000259" key="2">
    <source>
        <dbReference type="Pfam" id="PF18602"/>
    </source>
</evidence>
<dbReference type="InterPro" id="IPR041238">
    <property type="entry name" value="Rap1a"/>
</dbReference>
<dbReference type="OrthoDB" id="5516488at2"/>
<name>A0A1I4IZY2_9PROT</name>
<feature type="chain" id="PRO_5010329492" description="Rap1a immunity protein domain-containing protein" evidence="1">
    <location>
        <begin position="26"/>
        <end position="129"/>
    </location>
</feature>